<dbReference type="InterPro" id="IPR016193">
    <property type="entry name" value="Cytidine_deaminase-like"/>
</dbReference>
<sequence length="206" mass="23921">MNNTPKMSNIQINISAILLYGSKPIGNVCNNIERNYIKGHVCPAIHAEVNAISNHFGKDIRYSDKYGWIVNRKVDKKLNILIIRKKNDNSLGNARPCYKCTLMLQNIGINKVYYSMDDKLYCEKAKDMISVNVSSSWKQIESPNYNSLFEYYKSIINKMPTFIKRTNATYLLEHINNESNDYHFVLNKDRLSIFINNRNLAEIKII</sequence>
<name>A0A6C0HX82_9ZZZZ</name>
<dbReference type="Pfam" id="PF00383">
    <property type="entry name" value="dCMP_cyt_deam_1"/>
    <property type="match status" value="1"/>
</dbReference>
<accession>A0A6C0HX82</accession>
<evidence type="ECO:0000259" key="1">
    <source>
        <dbReference type="Pfam" id="PF00383"/>
    </source>
</evidence>
<protein>
    <recommendedName>
        <fullName evidence="1">CMP/dCMP-type deaminase domain-containing protein</fullName>
    </recommendedName>
</protein>
<feature type="domain" description="CMP/dCMP-type deaminase" evidence="1">
    <location>
        <begin position="11"/>
        <end position="116"/>
    </location>
</feature>
<evidence type="ECO:0000313" key="2">
    <source>
        <dbReference type="EMBL" id="QHT84735.1"/>
    </source>
</evidence>
<reference evidence="2" key="1">
    <citation type="journal article" date="2020" name="Nature">
        <title>Giant virus diversity and host interactions through global metagenomics.</title>
        <authorList>
            <person name="Schulz F."/>
            <person name="Roux S."/>
            <person name="Paez-Espino D."/>
            <person name="Jungbluth S."/>
            <person name="Walsh D.A."/>
            <person name="Denef V.J."/>
            <person name="McMahon K.D."/>
            <person name="Konstantinidis K.T."/>
            <person name="Eloe-Fadrosh E.A."/>
            <person name="Kyrpides N.C."/>
            <person name="Woyke T."/>
        </authorList>
    </citation>
    <scope>NUCLEOTIDE SEQUENCE</scope>
    <source>
        <strain evidence="2">GVMAG-M-3300023184-177</strain>
    </source>
</reference>
<dbReference type="GO" id="GO:0003824">
    <property type="term" value="F:catalytic activity"/>
    <property type="evidence" value="ECO:0007669"/>
    <property type="project" value="InterPro"/>
</dbReference>
<dbReference type="EMBL" id="MN740025">
    <property type="protein sequence ID" value="QHT84735.1"/>
    <property type="molecule type" value="Genomic_DNA"/>
</dbReference>
<dbReference type="SUPFAM" id="SSF53927">
    <property type="entry name" value="Cytidine deaminase-like"/>
    <property type="match status" value="1"/>
</dbReference>
<organism evidence="2">
    <name type="scientific">viral metagenome</name>
    <dbReference type="NCBI Taxonomy" id="1070528"/>
    <lineage>
        <taxon>unclassified sequences</taxon>
        <taxon>metagenomes</taxon>
        <taxon>organismal metagenomes</taxon>
    </lineage>
</organism>
<proteinExistence type="predicted"/>
<dbReference type="AlphaFoldDB" id="A0A6C0HX82"/>
<dbReference type="Gene3D" id="3.40.140.10">
    <property type="entry name" value="Cytidine Deaminase, domain 2"/>
    <property type="match status" value="1"/>
</dbReference>
<dbReference type="InterPro" id="IPR002125">
    <property type="entry name" value="CMP_dCMP_dom"/>
</dbReference>